<gene>
    <name evidence="1" type="ordered locus">BC1002_4067</name>
</gene>
<sequence>MEASCVPQLPLALALPTETRAATASGCRLPLRGIRLRTSQHCGATTGAVRLMYDESMAFALQTSGRRLRLSHTRLHGQALGRHQCASACMCRPGRAWHARFPRFRSDVVHGDFEARHALVPDAVGRPNHRMIATPARSRRRLRRLFPGTEAVRGLQRLWQVEHRMSARIAADKLQLSWSPQQIAGLLRRA</sequence>
<reference evidence="1 2" key="2">
    <citation type="journal article" date="2012" name="J. Bacteriol.">
        <title>Genome Sequences of Burkholderia sp. Strains CCGE1002 and H160, Isolated from Legume Nodules in Mexico and Brazil.</title>
        <authorList>
            <person name="Ormeno-Orrillo E."/>
            <person name="Rogel M.A."/>
            <person name="Chueire L.M."/>
            <person name="Tiedje J.M."/>
            <person name="Martinez-Romero E."/>
            <person name="Hungria M."/>
        </authorList>
    </citation>
    <scope>NUCLEOTIDE SEQUENCE [LARGE SCALE GENOMIC DNA]</scope>
    <source>
        <strain evidence="1 2">CCGE1002</strain>
    </source>
</reference>
<dbReference type="KEGG" id="bge:BC1002_4067"/>
<dbReference type="HOGENOM" id="CLU_1425577_0_0_4"/>
<evidence type="ECO:0000313" key="1">
    <source>
        <dbReference type="EMBL" id="ADG18070.1"/>
    </source>
</evidence>
<reference evidence="2" key="1">
    <citation type="submission" date="2010-04" db="EMBL/GenBank/DDBJ databases">
        <title>Complete sequence of chromosome 2 of Burkholderia sp. CCGE1002.</title>
        <authorList>
            <consortium name="US DOE Joint Genome Institute"/>
            <person name="Lucas S."/>
            <person name="Copeland A."/>
            <person name="Lapidus A."/>
            <person name="Cheng J.-F."/>
            <person name="Bruce D."/>
            <person name="Goodwin L."/>
            <person name="Pitluck S."/>
            <person name="Chertkov O."/>
            <person name="Detter J.C."/>
            <person name="Han C."/>
            <person name="Tapia R."/>
            <person name="Land M."/>
            <person name="Hauser L."/>
            <person name="Kyrpides N."/>
            <person name="Ovchinnikova G."/>
            <person name="Martinez-Romero E."/>
            <person name="Hernandez M.A.R."/>
            <person name="Tiedje J.M."/>
            <person name="Woyke T."/>
        </authorList>
    </citation>
    <scope>NUCLEOTIDE SEQUENCE [LARGE SCALE GENOMIC DNA]</scope>
    <source>
        <strain evidence="2">CCGE1002</strain>
    </source>
</reference>
<evidence type="ECO:0000313" key="2">
    <source>
        <dbReference type="Proteomes" id="UP000002190"/>
    </source>
</evidence>
<accession>D5WHX5</accession>
<dbReference type="AlphaFoldDB" id="D5WHX5"/>
<proteinExistence type="predicted"/>
<organism evidence="1 2">
    <name type="scientific">Paraburkholderia atlantica</name>
    <dbReference type="NCBI Taxonomy" id="2654982"/>
    <lineage>
        <taxon>Bacteria</taxon>
        <taxon>Pseudomonadati</taxon>
        <taxon>Pseudomonadota</taxon>
        <taxon>Betaproteobacteria</taxon>
        <taxon>Burkholderiales</taxon>
        <taxon>Burkholderiaceae</taxon>
        <taxon>Paraburkholderia</taxon>
    </lineage>
</organism>
<dbReference type="Proteomes" id="UP000002190">
    <property type="component" value="Chromosome 2"/>
</dbReference>
<dbReference type="EMBL" id="CP002014">
    <property type="protein sequence ID" value="ADG18070.1"/>
    <property type="molecule type" value="Genomic_DNA"/>
</dbReference>
<protein>
    <submittedName>
        <fullName evidence="1">Uncharacterized protein</fullName>
    </submittedName>
</protein>
<name>D5WHX5_PARAM</name>